<dbReference type="AlphaFoldDB" id="A0A7M2WX47"/>
<accession>A0A7M2WX47</accession>
<dbReference type="EMBL" id="CP063458">
    <property type="protein sequence ID" value="QOV89973.1"/>
    <property type="molecule type" value="Genomic_DNA"/>
</dbReference>
<feature type="compositionally biased region" description="Basic and acidic residues" evidence="1">
    <location>
        <begin position="197"/>
        <end position="206"/>
    </location>
</feature>
<protein>
    <submittedName>
        <fullName evidence="2">Uncharacterized protein</fullName>
    </submittedName>
</protein>
<sequence>MSCWVVPTLAAELWGVPLEQVMGEIRAGAVVSKLDYGFMLVDVAPDSCELAPPPIRKPVPAPMTFVPAGAIEEAEAVAAELVSDLVAAPAAASDSVDAVPQSTADLVASVDVVPPVDVVSPVEFVAPAEGAVPVEGVVPLDYAVPVECVIPVERVMAMGSAKPKGRARFTPSLPPPESSHADDESEDGPDPNFGEPDDGKPLDWRAARARAATQRRRPPTRFN</sequence>
<dbReference type="RefSeq" id="WP_206293039.1">
    <property type="nucleotide sequence ID" value="NZ_CP063458.1"/>
</dbReference>
<proteinExistence type="predicted"/>
<feature type="compositionally biased region" description="Basic residues" evidence="1">
    <location>
        <begin position="213"/>
        <end position="223"/>
    </location>
</feature>
<evidence type="ECO:0000313" key="2">
    <source>
        <dbReference type="EMBL" id="QOV89973.1"/>
    </source>
</evidence>
<feature type="region of interest" description="Disordered" evidence="1">
    <location>
        <begin position="160"/>
        <end position="223"/>
    </location>
</feature>
<keyword evidence="3" id="KW-1185">Reference proteome</keyword>
<name>A0A7M2WX47_9BACT</name>
<evidence type="ECO:0000313" key="3">
    <source>
        <dbReference type="Proteomes" id="UP000593765"/>
    </source>
</evidence>
<dbReference type="KEGG" id="hbs:IPV69_00955"/>
<reference evidence="2 3" key="1">
    <citation type="submission" date="2020-10" db="EMBL/GenBank/DDBJ databases">
        <title>Wide distribution of Phycisphaera-like planctomycetes from WD2101 soil group in peatlands and genome analysis of the first cultivated representative.</title>
        <authorList>
            <person name="Dedysh S.N."/>
            <person name="Beletsky A.V."/>
            <person name="Ivanova A."/>
            <person name="Kulichevskaya I.S."/>
            <person name="Suzina N.E."/>
            <person name="Philippov D.A."/>
            <person name="Rakitin A.L."/>
            <person name="Mardanov A.V."/>
            <person name="Ravin N.V."/>
        </authorList>
    </citation>
    <scope>NUCLEOTIDE SEQUENCE [LARGE SCALE GENOMIC DNA]</scope>
    <source>
        <strain evidence="2 3">M1803</strain>
    </source>
</reference>
<dbReference type="Proteomes" id="UP000593765">
    <property type="component" value="Chromosome"/>
</dbReference>
<gene>
    <name evidence="2" type="ORF">IPV69_00955</name>
</gene>
<evidence type="ECO:0000256" key="1">
    <source>
        <dbReference type="SAM" id="MobiDB-lite"/>
    </source>
</evidence>
<organism evidence="2 3">
    <name type="scientific">Humisphaera borealis</name>
    <dbReference type="NCBI Taxonomy" id="2807512"/>
    <lineage>
        <taxon>Bacteria</taxon>
        <taxon>Pseudomonadati</taxon>
        <taxon>Planctomycetota</taxon>
        <taxon>Phycisphaerae</taxon>
        <taxon>Tepidisphaerales</taxon>
        <taxon>Tepidisphaeraceae</taxon>
        <taxon>Humisphaera</taxon>
    </lineage>
</organism>